<dbReference type="SMART" id="SM00858">
    <property type="entry name" value="SAF"/>
    <property type="match status" value="1"/>
</dbReference>
<feature type="region of interest" description="Disordered" evidence="1">
    <location>
        <begin position="297"/>
        <end position="322"/>
    </location>
</feature>
<evidence type="ECO:0000313" key="4">
    <source>
        <dbReference type="Proteomes" id="UP000197290"/>
    </source>
</evidence>
<dbReference type="EMBL" id="NBBI01000001">
    <property type="protein sequence ID" value="OWK33526.1"/>
    <property type="molecule type" value="Genomic_DNA"/>
</dbReference>
<dbReference type="Gene3D" id="3.90.1210.10">
    <property type="entry name" value="Antifreeze-like/N-acetylneuraminic acid synthase C-terminal domain"/>
    <property type="match status" value="1"/>
</dbReference>
<dbReference type="InterPro" id="IPR013974">
    <property type="entry name" value="SAF"/>
</dbReference>
<dbReference type="CDD" id="cd11614">
    <property type="entry name" value="SAF_CpaB_FlgA_like"/>
    <property type="match status" value="1"/>
</dbReference>
<keyword evidence="4" id="KW-1185">Reference proteome</keyword>
<dbReference type="OrthoDB" id="163768at2"/>
<feature type="domain" description="SAF" evidence="2">
    <location>
        <begin position="49"/>
        <end position="116"/>
    </location>
</feature>
<dbReference type="Pfam" id="PF08666">
    <property type="entry name" value="SAF"/>
    <property type="match status" value="1"/>
</dbReference>
<evidence type="ECO:0000256" key="1">
    <source>
        <dbReference type="SAM" id="MobiDB-lite"/>
    </source>
</evidence>
<dbReference type="NCBIfam" id="TIGR03177">
    <property type="entry name" value="pilus_cpaB"/>
    <property type="match status" value="1"/>
</dbReference>
<dbReference type="InterPro" id="IPR017592">
    <property type="entry name" value="Pilus_assmbl_Flp-typ_CpaB"/>
</dbReference>
<dbReference type="Pfam" id="PF16976">
    <property type="entry name" value="RcpC"/>
    <property type="match status" value="1"/>
</dbReference>
<dbReference type="InterPro" id="IPR031571">
    <property type="entry name" value="RcpC_dom"/>
</dbReference>
<feature type="compositionally biased region" description="Low complexity" evidence="1">
    <location>
        <begin position="302"/>
        <end position="322"/>
    </location>
</feature>
<protein>
    <submittedName>
        <fullName evidence="3">SAF domain protein</fullName>
    </submittedName>
</protein>
<reference evidence="3 4" key="1">
    <citation type="submission" date="2017-03" db="EMBL/GenBank/DDBJ databases">
        <title>Genome sequence of Sphingomonas dokdonensis DSM 21029.</title>
        <authorList>
            <person name="Poehlein A."/>
            <person name="Wuebbeler J.H."/>
            <person name="Steinbuechel A."/>
            <person name="Daniel R."/>
        </authorList>
    </citation>
    <scope>NUCLEOTIDE SEQUENCE [LARGE SCALE GENOMIC DNA]</scope>
    <source>
        <strain evidence="3 4">DSM 21029</strain>
    </source>
</reference>
<dbReference type="AlphaFoldDB" id="A0A245ZUV6"/>
<evidence type="ECO:0000259" key="2">
    <source>
        <dbReference type="SMART" id="SM00858"/>
    </source>
</evidence>
<accession>A0A245ZUV6</accession>
<dbReference type="Proteomes" id="UP000197290">
    <property type="component" value="Unassembled WGS sequence"/>
</dbReference>
<sequence length="348" mass="35834">MDSRKVILLVGALIVAAITAFMARSLIMGTSAPQASALPGAPAPVPLGPKVLVATRALPIGTILDPGSVKFQPWPAELVEGAYFQEGAQFDMRNVLGTVVRNAITAGQPITQGALVKPGDRGFLAAALGPGMRAVTVPVSTQSSVAGFVFPGDRIDLLLTQSVEGGGDGPPLRVAETILRNLRVLATDQRTSQEKDEAGNTVVHTFSTVTIEATPKIAEQIAVAQTMGTISLSLRSIADNAAELEQAIASGDVSVPDGADPKAERAMMLKLASTPQAGNPTYAVGADVSRFQRRTVPGRTQQSMMPSAPSISPAPGAYPGAPQPVVSGPVVRIARGNNVTEVPVGGKN</sequence>
<gene>
    <name evidence="3" type="ORF">SPDO_04050</name>
</gene>
<dbReference type="RefSeq" id="WP_088365765.1">
    <property type="nucleotide sequence ID" value="NZ_NBBI01000001.1"/>
</dbReference>
<comment type="caution">
    <text evidence="3">The sequence shown here is derived from an EMBL/GenBank/DDBJ whole genome shotgun (WGS) entry which is preliminary data.</text>
</comment>
<organism evidence="3 4">
    <name type="scientific">Sphingomonas dokdonensis</name>
    <dbReference type="NCBI Taxonomy" id="344880"/>
    <lineage>
        <taxon>Bacteria</taxon>
        <taxon>Pseudomonadati</taxon>
        <taxon>Pseudomonadota</taxon>
        <taxon>Alphaproteobacteria</taxon>
        <taxon>Sphingomonadales</taxon>
        <taxon>Sphingomonadaceae</taxon>
        <taxon>Sphingomonas</taxon>
    </lineage>
</organism>
<proteinExistence type="predicted"/>
<evidence type="ECO:0000313" key="3">
    <source>
        <dbReference type="EMBL" id="OWK33526.1"/>
    </source>
</evidence>
<name>A0A245ZUV6_9SPHN</name>